<evidence type="ECO:0000256" key="8">
    <source>
        <dbReference type="ARBA" id="ARBA00047009"/>
    </source>
</evidence>
<evidence type="ECO:0000256" key="5">
    <source>
        <dbReference type="ARBA" id="ARBA00022728"/>
    </source>
</evidence>
<dbReference type="InterPro" id="IPR038516">
    <property type="entry name" value="AAR2_N_sf"/>
</dbReference>
<comment type="subunit">
    <text evidence="8">Interacts with PRPF8 (via RNase H homology domain). Component of a U5 snRNP complex that contains PRPF8.</text>
</comment>
<evidence type="ECO:0000256" key="3">
    <source>
        <dbReference type="ARBA" id="ARBA00016372"/>
    </source>
</evidence>
<evidence type="ECO:0000313" key="11">
    <source>
        <dbReference type="Proteomes" id="UP000694866"/>
    </source>
</evidence>
<evidence type="ECO:0000259" key="9">
    <source>
        <dbReference type="Pfam" id="PF05282"/>
    </source>
</evidence>
<evidence type="ECO:0000313" key="12">
    <source>
        <dbReference type="RefSeq" id="XP_011303743.1"/>
    </source>
</evidence>
<evidence type="ECO:0000256" key="2">
    <source>
        <dbReference type="ARBA" id="ARBA00006281"/>
    </source>
</evidence>
<feature type="domain" description="AAR2 N-terminal" evidence="10">
    <location>
        <begin position="21"/>
        <end position="151"/>
    </location>
</feature>
<dbReference type="GO" id="GO:0000244">
    <property type="term" value="P:spliceosomal tri-snRNP complex assembly"/>
    <property type="evidence" value="ECO:0007669"/>
    <property type="project" value="TreeGrafter"/>
</dbReference>
<evidence type="ECO:0000256" key="7">
    <source>
        <dbReference type="ARBA" id="ARBA00030625"/>
    </source>
</evidence>
<dbReference type="AlphaFoldDB" id="A0A9R1U132"/>
<dbReference type="CDD" id="cd13777">
    <property type="entry name" value="Aar2_N"/>
    <property type="match status" value="1"/>
</dbReference>
<dbReference type="Gene3D" id="1.25.40.550">
    <property type="entry name" value="Aar2, C-terminal domain-like"/>
    <property type="match status" value="1"/>
</dbReference>
<dbReference type="PANTHER" id="PTHR12689:SF4">
    <property type="entry name" value="PROTEIN AAR2 HOMOLOG"/>
    <property type="match status" value="1"/>
</dbReference>
<dbReference type="KEGG" id="fas:105266932"/>
<dbReference type="FunFam" id="1.25.40.550:FF:000001">
    <property type="entry name" value="AAR2 splicing factor homolog"/>
    <property type="match status" value="1"/>
</dbReference>
<dbReference type="InterPro" id="IPR007946">
    <property type="entry name" value="AAR2"/>
</dbReference>
<evidence type="ECO:0000256" key="4">
    <source>
        <dbReference type="ARBA" id="ARBA00022664"/>
    </source>
</evidence>
<protein>
    <recommendedName>
        <fullName evidence="3">Protein AAR2 homolog</fullName>
    </recommendedName>
    <alternativeName>
        <fullName evidence="7">AAR2 splicing factor homolog</fullName>
    </alternativeName>
</protein>
<dbReference type="Pfam" id="PF05282">
    <property type="entry name" value="AAR2"/>
    <property type="match status" value="1"/>
</dbReference>
<dbReference type="Gene3D" id="2.60.34.20">
    <property type="match status" value="1"/>
</dbReference>
<evidence type="ECO:0000256" key="1">
    <source>
        <dbReference type="ARBA" id="ARBA00003708"/>
    </source>
</evidence>
<dbReference type="Pfam" id="PF20981">
    <property type="entry name" value="AAR2_1st"/>
    <property type="match status" value="1"/>
</dbReference>
<name>A0A9R1U132_9HYME</name>
<comment type="similarity">
    <text evidence="2">Belongs to the AAR2 family.</text>
</comment>
<sequence length="379" mass="43811">MTSGDVLNMAPELAKYLFEVGGTLIISDVPKGTDFGIDLKSWNTGENFKGMKMIPPGLHFVHYSGVNELGELSPRVGFFHVFKEKELLVKKWSTISEDLDVQEVEENIIMRFKENLKDLDKFLGPYPYDMWKPWKELTSKIDHDLMERCRPLCGYVRSALELVHCDDASRPRGSEIRKRRRPVMTLEEKEDLLLPDMKPLPGTELRLTELPDKYYPDDATPMEITQHSLDSSYALNILLKKFKEPIEIIGELQLSFICFLVGQSWDAFDHWKKLISLICRADKIIPERRAVYVEFLRTLEIQLTHVPEDLLCDIVSSNNFVYHHLRILFSNIESSPEVDGRLKSEATRARSRLTSKFAWDFESLQDENDDEAPVVVVTE</sequence>
<dbReference type="InterPro" id="IPR033648">
    <property type="entry name" value="AAR2_C"/>
</dbReference>
<dbReference type="GO" id="GO:0005681">
    <property type="term" value="C:spliceosomal complex"/>
    <property type="evidence" value="ECO:0007669"/>
    <property type="project" value="UniProtKB-KW"/>
</dbReference>
<dbReference type="OrthoDB" id="201752at2759"/>
<evidence type="ECO:0000256" key="6">
    <source>
        <dbReference type="ARBA" id="ARBA00023187"/>
    </source>
</evidence>
<keyword evidence="6" id="KW-0508">mRNA splicing</keyword>
<reference evidence="12" key="1">
    <citation type="submission" date="2025-08" db="UniProtKB">
        <authorList>
            <consortium name="RefSeq"/>
        </authorList>
    </citation>
    <scope>IDENTIFICATION</scope>
    <source>
        <strain evidence="12">USDA-PBARC FA_bdor</strain>
        <tissue evidence="12">Whole organism</tissue>
    </source>
</reference>
<dbReference type="InterPro" id="IPR038514">
    <property type="entry name" value="AAR2_C_sf"/>
</dbReference>
<organism evidence="11 12">
    <name type="scientific">Fopius arisanus</name>
    <dbReference type="NCBI Taxonomy" id="64838"/>
    <lineage>
        <taxon>Eukaryota</taxon>
        <taxon>Metazoa</taxon>
        <taxon>Ecdysozoa</taxon>
        <taxon>Arthropoda</taxon>
        <taxon>Hexapoda</taxon>
        <taxon>Insecta</taxon>
        <taxon>Pterygota</taxon>
        <taxon>Neoptera</taxon>
        <taxon>Endopterygota</taxon>
        <taxon>Hymenoptera</taxon>
        <taxon>Apocrita</taxon>
        <taxon>Ichneumonoidea</taxon>
        <taxon>Braconidae</taxon>
        <taxon>Opiinae</taxon>
        <taxon>Fopius</taxon>
    </lineage>
</organism>
<keyword evidence="4" id="KW-0507">mRNA processing</keyword>
<proteinExistence type="inferred from homology"/>
<comment type="function">
    <text evidence="1">Component of the U5 snRNP complex that is required for spliceosome assembly and for pre-mRNA splicing.</text>
</comment>
<keyword evidence="5" id="KW-0747">Spliceosome</keyword>
<dbReference type="PANTHER" id="PTHR12689">
    <property type="entry name" value="A1 CISTRON SPLICING FACTOR AAR2-RELATED"/>
    <property type="match status" value="1"/>
</dbReference>
<gene>
    <name evidence="12" type="primary">LOC105266932</name>
</gene>
<dbReference type="Proteomes" id="UP000694866">
    <property type="component" value="Unplaced"/>
</dbReference>
<dbReference type="RefSeq" id="XP_011303743.1">
    <property type="nucleotide sequence ID" value="XM_011305441.1"/>
</dbReference>
<feature type="domain" description="AAR2 C-terminal" evidence="9">
    <location>
        <begin position="208"/>
        <end position="362"/>
    </location>
</feature>
<keyword evidence="11" id="KW-1185">Reference proteome</keyword>
<dbReference type="FunFam" id="2.60.34.20:FF:000001">
    <property type="entry name" value="protein AAR2 homolog"/>
    <property type="match status" value="1"/>
</dbReference>
<dbReference type="CDD" id="cd13778">
    <property type="entry name" value="Aar2_C"/>
    <property type="match status" value="1"/>
</dbReference>
<evidence type="ECO:0000259" key="10">
    <source>
        <dbReference type="Pfam" id="PF20981"/>
    </source>
</evidence>
<dbReference type="InterPro" id="IPR033647">
    <property type="entry name" value="Aar2_N"/>
</dbReference>
<accession>A0A9R1U132</accession>
<dbReference type="GeneID" id="105266932"/>